<comment type="caution">
    <text evidence="1">The sequence shown here is derived from an EMBL/GenBank/DDBJ whole genome shotgun (WGS) entry which is preliminary data.</text>
</comment>
<protein>
    <submittedName>
        <fullName evidence="1">Uncharacterized protein</fullName>
    </submittedName>
</protein>
<gene>
    <name evidence="1" type="ORF">RRG08_017662</name>
</gene>
<reference evidence="1" key="1">
    <citation type="journal article" date="2023" name="G3 (Bethesda)">
        <title>A reference genome for the long-term kleptoplast-retaining sea slug Elysia crispata morphotype clarki.</title>
        <authorList>
            <person name="Eastman K.E."/>
            <person name="Pendleton A.L."/>
            <person name="Shaikh M.A."/>
            <person name="Suttiyut T."/>
            <person name="Ogas R."/>
            <person name="Tomko P."/>
            <person name="Gavelis G."/>
            <person name="Widhalm J.R."/>
            <person name="Wisecaver J.H."/>
        </authorList>
    </citation>
    <scope>NUCLEOTIDE SEQUENCE</scope>
    <source>
        <strain evidence="1">ECLA1</strain>
    </source>
</reference>
<name>A0AAE0ZC90_9GAST</name>
<evidence type="ECO:0000313" key="2">
    <source>
        <dbReference type="Proteomes" id="UP001283361"/>
    </source>
</evidence>
<dbReference type="Proteomes" id="UP001283361">
    <property type="component" value="Unassembled WGS sequence"/>
</dbReference>
<dbReference type="AlphaFoldDB" id="A0AAE0ZC90"/>
<keyword evidence="2" id="KW-1185">Reference proteome</keyword>
<dbReference type="EMBL" id="JAWDGP010004246">
    <property type="protein sequence ID" value="KAK3766221.1"/>
    <property type="molecule type" value="Genomic_DNA"/>
</dbReference>
<organism evidence="1 2">
    <name type="scientific">Elysia crispata</name>
    <name type="common">lettuce slug</name>
    <dbReference type="NCBI Taxonomy" id="231223"/>
    <lineage>
        <taxon>Eukaryota</taxon>
        <taxon>Metazoa</taxon>
        <taxon>Spiralia</taxon>
        <taxon>Lophotrochozoa</taxon>
        <taxon>Mollusca</taxon>
        <taxon>Gastropoda</taxon>
        <taxon>Heterobranchia</taxon>
        <taxon>Euthyneura</taxon>
        <taxon>Panpulmonata</taxon>
        <taxon>Sacoglossa</taxon>
        <taxon>Placobranchoidea</taxon>
        <taxon>Plakobranchidae</taxon>
        <taxon>Elysia</taxon>
    </lineage>
</organism>
<proteinExistence type="predicted"/>
<evidence type="ECO:0000313" key="1">
    <source>
        <dbReference type="EMBL" id="KAK3766221.1"/>
    </source>
</evidence>
<accession>A0AAE0ZC90</accession>
<sequence length="90" mass="10041">MYLRLYNLYSLQGIRPTSFLAHPTNFLEISNNDSHIRGGKFGHLDMLWARCRMPSRACVDNVLMTSGVVIPPAPIAFLCLVDSLATLSQC</sequence>